<proteinExistence type="predicted"/>
<dbReference type="OrthoDB" id="9792579at2"/>
<evidence type="ECO:0000256" key="3">
    <source>
        <dbReference type="ARBA" id="ARBA00022692"/>
    </source>
</evidence>
<protein>
    <submittedName>
        <fullName evidence="7">Sugar ABC transporter permease</fullName>
    </submittedName>
</protein>
<dbReference type="PANTHER" id="PTHR43370:SF1">
    <property type="entry name" value="GUANOSINE ABC TRANSPORTER PERMEASE PROTEIN NUPQ"/>
    <property type="match status" value="1"/>
</dbReference>
<evidence type="ECO:0000313" key="8">
    <source>
        <dbReference type="Proteomes" id="UP000244729"/>
    </source>
</evidence>
<dbReference type="GO" id="GO:0022857">
    <property type="term" value="F:transmembrane transporter activity"/>
    <property type="evidence" value="ECO:0007669"/>
    <property type="project" value="InterPro"/>
</dbReference>
<dbReference type="Proteomes" id="UP000244729">
    <property type="component" value="Chromosome"/>
</dbReference>
<reference evidence="7 8" key="1">
    <citation type="submission" date="2018-04" db="EMBL/GenBank/DDBJ databases">
        <authorList>
            <person name="Li J."/>
        </authorList>
    </citation>
    <scope>NUCLEOTIDE SEQUENCE [LARGE SCALE GENOMIC DNA]</scope>
    <source>
        <strain evidence="8">30A</strain>
    </source>
</reference>
<evidence type="ECO:0000256" key="1">
    <source>
        <dbReference type="ARBA" id="ARBA00004651"/>
    </source>
</evidence>
<keyword evidence="3 6" id="KW-0812">Transmembrane</keyword>
<dbReference type="CDD" id="cd06580">
    <property type="entry name" value="TM_PBP1_transp_TpRbsC_like"/>
    <property type="match status" value="1"/>
</dbReference>
<gene>
    <name evidence="7" type="ORF">DCE93_00220</name>
</gene>
<keyword evidence="5 6" id="KW-0472">Membrane</keyword>
<dbReference type="EMBL" id="CP028913">
    <property type="protein sequence ID" value="AWB94291.1"/>
    <property type="molecule type" value="Genomic_DNA"/>
</dbReference>
<dbReference type="AlphaFoldDB" id="A0A2S0WSM4"/>
<feature type="transmembrane region" description="Helical" evidence="6">
    <location>
        <begin position="146"/>
        <end position="163"/>
    </location>
</feature>
<evidence type="ECO:0000313" key="7">
    <source>
        <dbReference type="EMBL" id="AWB94291.1"/>
    </source>
</evidence>
<evidence type="ECO:0000256" key="4">
    <source>
        <dbReference type="ARBA" id="ARBA00022989"/>
    </source>
</evidence>
<dbReference type="RefSeq" id="WP_108594118.1">
    <property type="nucleotide sequence ID" value="NZ_CP028913.1"/>
</dbReference>
<dbReference type="PANTHER" id="PTHR43370">
    <property type="entry name" value="SUGAR ABC TRANSPORTER INTEGRAL MEMBRANE PROTEIN-RELATED"/>
    <property type="match status" value="1"/>
</dbReference>
<keyword evidence="2" id="KW-1003">Cell membrane</keyword>
<dbReference type="GO" id="GO:0005886">
    <property type="term" value="C:plasma membrane"/>
    <property type="evidence" value="ECO:0007669"/>
    <property type="project" value="UniProtKB-SubCell"/>
</dbReference>
<keyword evidence="4 6" id="KW-1133">Transmembrane helix</keyword>
<dbReference type="KEGG" id="agm:DCE93_00220"/>
<feature type="transmembrane region" description="Helical" evidence="6">
    <location>
        <begin position="272"/>
        <end position="291"/>
    </location>
</feature>
<organism evidence="7 8">
    <name type="scientific">Agromyces badenianii</name>
    <dbReference type="NCBI Taxonomy" id="2080742"/>
    <lineage>
        <taxon>Bacteria</taxon>
        <taxon>Bacillati</taxon>
        <taxon>Actinomycetota</taxon>
        <taxon>Actinomycetes</taxon>
        <taxon>Micrococcales</taxon>
        <taxon>Microbacteriaceae</taxon>
        <taxon>Agromyces</taxon>
    </lineage>
</organism>
<dbReference type="InterPro" id="IPR001851">
    <property type="entry name" value="ABC_transp_permease"/>
</dbReference>
<evidence type="ECO:0000256" key="2">
    <source>
        <dbReference type="ARBA" id="ARBA00022475"/>
    </source>
</evidence>
<feature type="transmembrane region" description="Helical" evidence="6">
    <location>
        <begin position="228"/>
        <end position="252"/>
    </location>
</feature>
<evidence type="ECO:0000256" key="6">
    <source>
        <dbReference type="SAM" id="Phobius"/>
    </source>
</evidence>
<name>A0A2S0WSM4_9MICO</name>
<sequence length="306" mass="31362">MTIDAQFFGSVLTTMTPLVLAALGALLCFRSGFFNIAIEGQMLVAAFAAAATAVATGNVMLAVLAGVAASIALVGVVALATYWAGVDAIVAGIAANLLAAGLTALLTREMTGGSSSIVVTDGRLPRVETGWVAGWGVFGDLFRGQTPLVLVAFLAIPATWWFLTRTRTGLGIRALGESELAVRSSGLSVLRVRVMTTLLCGALSGLAGVQLSLGPATSFSVGMTNGRGFTAIIAAMIGTTVLAAVLGCALFGIVEALGLRIQLGDTGLPQVVVQAIPYLLALVVLSAASAVQQRRVDPVRRRVLRH</sequence>
<comment type="subcellular location">
    <subcellularLocation>
        <location evidence="1">Cell membrane</location>
        <topology evidence="1">Multi-pass membrane protein</topology>
    </subcellularLocation>
</comment>
<evidence type="ECO:0000256" key="5">
    <source>
        <dbReference type="ARBA" id="ARBA00023136"/>
    </source>
</evidence>
<keyword evidence="8" id="KW-1185">Reference proteome</keyword>
<accession>A0A2S0WSM4</accession>
<dbReference type="Pfam" id="PF02653">
    <property type="entry name" value="BPD_transp_2"/>
    <property type="match status" value="1"/>
</dbReference>
<feature type="transmembrane region" description="Helical" evidence="6">
    <location>
        <begin position="7"/>
        <end position="27"/>
    </location>
</feature>